<dbReference type="GO" id="GO:0009303">
    <property type="term" value="P:rRNA transcription"/>
    <property type="evidence" value="ECO:0007669"/>
    <property type="project" value="TreeGrafter"/>
</dbReference>
<name>A0A937K6F7_9CLOT</name>
<dbReference type="PANTHER" id="PTHR38447:SF1">
    <property type="entry name" value="RNA POLYMERASE-BINDING TRANSCRIPTION FACTOR CARD"/>
    <property type="match status" value="1"/>
</dbReference>
<dbReference type="SUPFAM" id="SSF141259">
    <property type="entry name" value="CarD-like"/>
    <property type="match status" value="1"/>
</dbReference>
<reference evidence="2" key="1">
    <citation type="submission" date="2021-01" db="EMBL/GenBank/DDBJ databases">
        <title>Genome public.</title>
        <authorList>
            <person name="Liu C."/>
            <person name="Sun Q."/>
        </authorList>
    </citation>
    <scope>NUCLEOTIDE SEQUENCE</scope>
    <source>
        <strain evidence="2">YIM B02565</strain>
    </source>
</reference>
<evidence type="ECO:0000259" key="1">
    <source>
        <dbReference type="SMART" id="SM01058"/>
    </source>
</evidence>
<sequence length="160" mass="17949">MFQIGDRVIYPMQGAGIIQGIEDKEVSGTPEKYFIINILSNKMQVMVPLSKAPNTGIRLVSDENMLKDVLINFKTKKLFTSQELSYRERYHINMAKVKTGKIMEGSEVVHDLMLLGENKPLNSSEKQLLLTAKKILISEISIIKGISESNAEDLLSSNFS</sequence>
<dbReference type="PANTHER" id="PTHR38447">
    <property type="entry name" value="TRANSCRIPTION FACTOR YDEB-RELATED"/>
    <property type="match status" value="1"/>
</dbReference>
<evidence type="ECO:0000313" key="3">
    <source>
        <dbReference type="Proteomes" id="UP000623681"/>
    </source>
</evidence>
<dbReference type="Gene3D" id="2.40.10.170">
    <property type="match status" value="1"/>
</dbReference>
<keyword evidence="3" id="KW-1185">Reference proteome</keyword>
<organism evidence="2 3">
    <name type="scientific">Clostridium paridis</name>
    <dbReference type="NCBI Taxonomy" id="2803863"/>
    <lineage>
        <taxon>Bacteria</taxon>
        <taxon>Bacillati</taxon>
        <taxon>Bacillota</taxon>
        <taxon>Clostridia</taxon>
        <taxon>Eubacteriales</taxon>
        <taxon>Clostridiaceae</taxon>
        <taxon>Clostridium</taxon>
    </lineage>
</organism>
<dbReference type="Pfam" id="PF21095">
    <property type="entry name" value="CarD_C"/>
    <property type="match status" value="1"/>
</dbReference>
<dbReference type="InterPro" id="IPR048792">
    <property type="entry name" value="CarD_C"/>
</dbReference>
<dbReference type="InterPro" id="IPR042215">
    <property type="entry name" value="CarD-like_C"/>
</dbReference>
<feature type="domain" description="CarD-like/TRCF RNAP-interacting" evidence="1">
    <location>
        <begin position="1"/>
        <end position="113"/>
    </location>
</feature>
<evidence type="ECO:0000313" key="2">
    <source>
        <dbReference type="EMBL" id="MBL4933778.1"/>
    </source>
</evidence>
<proteinExistence type="predicted"/>
<dbReference type="Pfam" id="PF02559">
    <property type="entry name" value="CarD_TRCF_RID"/>
    <property type="match status" value="1"/>
</dbReference>
<dbReference type="EMBL" id="JAESWA010000027">
    <property type="protein sequence ID" value="MBL4933778.1"/>
    <property type="molecule type" value="Genomic_DNA"/>
</dbReference>
<dbReference type="InterPro" id="IPR052531">
    <property type="entry name" value="CarD-like_regulator"/>
</dbReference>
<accession>A0A937K6F7</accession>
<dbReference type="InterPro" id="IPR003711">
    <property type="entry name" value="CarD-like/TRCF_RID"/>
</dbReference>
<dbReference type="AlphaFoldDB" id="A0A937K6F7"/>
<dbReference type="Gene3D" id="1.20.58.1290">
    <property type="entry name" value="CarD-like, C-terminal domain"/>
    <property type="match status" value="1"/>
</dbReference>
<dbReference type="SMART" id="SM01058">
    <property type="entry name" value="CarD_TRCF"/>
    <property type="match status" value="1"/>
</dbReference>
<protein>
    <submittedName>
        <fullName evidence="2">Transcription factor YdeB</fullName>
    </submittedName>
</protein>
<dbReference type="RefSeq" id="WP_202769235.1">
    <property type="nucleotide sequence ID" value="NZ_JAESWA010000027.1"/>
</dbReference>
<comment type="caution">
    <text evidence="2">The sequence shown here is derived from an EMBL/GenBank/DDBJ whole genome shotgun (WGS) entry which is preliminary data.</text>
</comment>
<gene>
    <name evidence="2" type="ORF">JK634_18505</name>
</gene>
<dbReference type="InterPro" id="IPR036101">
    <property type="entry name" value="CarD-like/TRCF_RID_sf"/>
</dbReference>
<dbReference type="Proteomes" id="UP000623681">
    <property type="component" value="Unassembled WGS sequence"/>
</dbReference>